<dbReference type="AlphaFoldDB" id="A0A8K0AEJ8"/>
<feature type="compositionally biased region" description="Basic residues" evidence="1">
    <location>
        <begin position="1"/>
        <end position="12"/>
    </location>
</feature>
<protein>
    <submittedName>
        <fullName evidence="3">NLRP6 protein</fullName>
    </submittedName>
</protein>
<keyword evidence="4" id="KW-1185">Reference proteome</keyword>
<dbReference type="OrthoDB" id="120976at2759"/>
<dbReference type="PANTHER" id="PTHR46844:SF1">
    <property type="entry name" value="SLR5058 PROTEIN"/>
    <property type="match status" value="1"/>
</dbReference>
<feature type="domain" description="NACHT" evidence="2">
    <location>
        <begin position="266"/>
        <end position="355"/>
    </location>
</feature>
<dbReference type="EMBL" id="OV696694">
    <property type="protein sequence ID" value="CAH1273495.1"/>
    <property type="molecule type" value="Genomic_DNA"/>
</dbReference>
<gene>
    <name evidence="3" type="primary">NLRP6</name>
    <name evidence="3" type="ORF">BLAG_LOCUS24821</name>
</gene>
<dbReference type="SUPFAM" id="SSF52540">
    <property type="entry name" value="P-loop containing nucleoside triphosphate hydrolases"/>
    <property type="match status" value="1"/>
</dbReference>
<evidence type="ECO:0000313" key="4">
    <source>
        <dbReference type="Proteomes" id="UP000838412"/>
    </source>
</evidence>
<feature type="region of interest" description="Disordered" evidence="1">
    <location>
        <begin position="105"/>
        <end position="126"/>
    </location>
</feature>
<name>A0A8K0AEJ8_BRALA</name>
<accession>A0A8K0AEJ8</accession>
<evidence type="ECO:0000259" key="2">
    <source>
        <dbReference type="PROSITE" id="PS50837"/>
    </source>
</evidence>
<dbReference type="Proteomes" id="UP000838412">
    <property type="component" value="Chromosome 9"/>
</dbReference>
<dbReference type="PROSITE" id="PS50837">
    <property type="entry name" value="NACHT"/>
    <property type="match status" value="1"/>
</dbReference>
<reference evidence="3" key="1">
    <citation type="submission" date="2022-01" db="EMBL/GenBank/DDBJ databases">
        <authorList>
            <person name="Braso-Vives M."/>
        </authorList>
    </citation>
    <scope>NUCLEOTIDE SEQUENCE</scope>
</reference>
<evidence type="ECO:0000313" key="3">
    <source>
        <dbReference type="EMBL" id="CAH1273495.1"/>
    </source>
</evidence>
<evidence type="ECO:0000256" key="1">
    <source>
        <dbReference type="SAM" id="MobiDB-lite"/>
    </source>
</evidence>
<dbReference type="Gene3D" id="3.40.50.300">
    <property type="entry name" value="P-loop containing nucleotide triphosphate hydrolases"/>
    <property type="match status" value="1"/>
</dbReference>
<organism evidence="3 4">
    <name type="scientific">Branchiostoma lanceolatum</name>
    <name type="common">Common lancelet</name>
    <name type="synonym">Amphioxus lanceolatum</name>
    <dbReference type="NCBI Taxonomy" id="7740"/>
    <lineage>
        <taxon>Eukaryota</taxon>
        <taxon>Metazoa</taxon>
        <taxon>Chordata</taxon>
        <taxon>Cephalochordata</taxon>
        <taxon>Leptocardii</taxon>
        <taxon>Amphioxiformes</taxon>
        <taxon>Branchiostomatidae</taxon>
        <taxon>Branchiostoma</taxon>
    </lineage>
</organism>
<dbReference type="PANTHER" id="PTHR46844">
    <property type="entry name" value="SLR5058 PROTEIN"/>
    <property type="match status" value="1"/>
</dbReference>
<dbReference type="InterPro" id="IPR027417">
    <property type="entry name" value="P-loop_NTPase"/>
</dbReference>
<dbReference type="Pfam" id="PF05729">
    <property type="entry name" value="NACHT"/>
    <property type="match status" value="1"/>
</dbReference>
<dbReference type="InterPro" id="IPR007111">
    <property type="entry name" value="NACHT_NTPase"/>
</dbReference>
<sequence>MSGARPKVHARRSSNSSSDGDTEALCHLADTGELAIPSRDAHASLNDLQLSLACQQPGTVQGMNYTGHVDGKDNVLLQQGDNCAMTINSPLVHVQHVTHVSYPDGREVRYDDDEGTSRHQTHPDPAAIDRLDDLASLAIGPTRHPLTAERRPHLPSTEQLDWLQCHLKRLYRTKLGEFQPLPWFDNLHLLLKDVYTNLQIVRKDRADRDLPLRRSGRGDAGKQYGSSARDSVLIRIERIFDVNRNGEIPSVENNGGFEEEETEKPKRIRIEGPPGIGKTIQCRKLAYDWSSDSFQQFDFAFLLQMRYFSGDVKDAIFDQLLPEDTDIDREELWSYIRQATNQPKVLFILDGLDELKPQRDLKNPLTYNELTRFHVFSLVEALAHNRSLLHFELFIDDDGDDDDEYSTETDQLTTPGGAPVENLRASQGWF</sequence>
<feature type="region of interest" description="Disordered" evidence="1">
    <location>
        <begin position="1"/>
        <end position="23"/>
    </location>
</feature>
<proteinExistence type="predicted"/>